<organism evidence="4 5">
    <name type="scientific">Rubripirellula lacrimiformis</name>
    <dbReference type="NCBI Taxonomy" id="1930273"/>
    <lineage>
        <taxon>Bacteria</taxon>
        <taxon>Pseudomonadati</taxon>
        <taxon>Planctomycetota</taxon>
        <taxon>Planctomycetia</taxon>
        <taxon>Pirellulales</taxon>
        <taxon>Pirellulaceae</taxon>
        <taxon>Rubripirellula</taxon>
    </lineage>
</organism>
<evidence type="ECO:0000313" key="5">
    <source>
        <dbReference type="Proteomes" id="UP000318538"/>
    </source>
</evidence>
<dbReference type="InterPro" id="IPR024705">
    <property type="entry name" value="Ssp411"/>
</dbReference>
<dbReference type="PANTHER" id="PTHR42899:SF1">
    <property type="entry name" value="SPERMATOGENESIS-ASSOCIATED PROTEIN 20"/>
    <property type="match status" value="1"/>
</dbReference>
<reference evidence="4 5" key="1">
    <citation type="submission" date="2019-02" db="EMBL/GenBank/DDBJ databases">
        <title>Deep-cultivation of Planctomycetes and their phenomic and genomic characterization uncovers novel biology.</title>
        <authorList>
            <person name="Wiegand S."/>
            <person name="Jogler M."/>
            <person name="Boedeker C."/>
            <person name="Pinto D."/>
            <person name="Vollmers J."/>
            <person name="Rivas-Marin E."/>
            <person name="Kohn T."/>
            <person name="Peeters S.H."/>
            <person name="Heuer A."/>
            <person name="Rast P."/>
            <person name="Oberbeckmann S."/>
            <person name="Bunk B."/>
            <person name="Jeske O."/>
            <person name="Meyerdierks A."/>
            <person name="Storesund J.E."/>
            <person name="Kallscheuer N."/>
            <person name="Luecker S."/>
            <person name="Lage O.M."/>
            <person name="Pohl T."/>
            <person name="Merkel B.J."/>
            <person name="Hornburger P."/>
            <person name="Mueller R.-W."/>
            <person name="Bruemmer F."/>
            <person name="Labrenz M."/>
            <person name="Spormann A.M."/>
            <person name="Op den Camp H."/>
            <person name="Overmann J."/>
            <person name="Amann R."/>
            <person name="Jetten M.S.M."/>
            <person name="Mascher T."/>
            <person name="Medema M.H."/>
            <person name="Devos D.P."/>
            <person name="Kaster A.-K."/>
            <person name="Ovreas L."/>
            <person name="Rohde M."/>
            <person name="Galperin M.Y."/>
            <person name="Jogler C."/>
        </authorList>
    </citation>
    <scope>NUCLEOTIDE SEQUENCE [LARGE SCALE GENOMIC DNA]</scope>
    <source>
        <strain evidence="4 5">K22_7</strain>
    </source>
</reference>
<keyword evidence="1" id="KW-0732">Signal</keyword>
<dbReference type="InterPro" id="IPR008928">
    <property type="entry name" value="6-hairpin_glycosidase_sf"/>
</dbReference>
<sequence precursor="true">MRNFASRILLCLSMTLCPTFGSSQQPSTETQTKESGQQMHKHTNALIKETSPYLLQHAHNPVNWMPWGPEAFAKAKAENKSIFLSVGYSTCYWCHVMERESFEHQDVADMINEHFVPIKVDREERPEVDQQYMMATQLVTGSGGWPNSVWLTPDGKPWMAGTYFPRPQFKQVLLQLSDVWKNRRGDVAKQAEQLTSAIEKLGSGNAESKPVTMELITAAIDISLQRFDPAHGGFGGAPKFPPHANLALLFDRYRRESSPDILHVIETTLDEMGRGGVCDQLGGGFHRYSTDDRWLLPHFEKMLYDNGQLMRSYTDGYLLTENPRHRETVAGIYDWLVREMTSPDGGFYSAVDSESDAEEGKFYVWTYNEVIDVLGKVDGELLANVYGVNPDGNFKEEATGQASENNVLHLQATIQDFADQHSLDSGDLDKRMSTLRAKLLSERQKREYPHLDDKVIAAWNGLMIEGLAYAGRQLDEPKYVEAAGRAADFILDKMVKDGRLQRTYRSETAKIDGYLNDYAFVAAGLLELYHATDDVKYLTAARAMADTVMRDFTDPQNGGFFFTATPSPGQQTEFVIRSKDLGGGGNLPTGNGVMAQVLFDLGDLTDDVRYTTAANRTLDGLSGFLWQSAGQADHLLIAAATSLQKKQSDAAVSINDADAAFEATAVAGKAYLSQVKLKPGDSFQLAVELNIDEGFHLYGPSDGIDFVKPTAIAFAAANVPVVQDVVSPAGQGKMDKAIGQELQTYQGQVTFFADLQLPDDAEVGSAVLTFTVSTQACDDRQCMAPSQSKVGIEIQVLPTIESSVAGRHPAVFSRRQ</sequence>
<feature type="chain" id="PRO_5022083821" evidence="1">
    <location>
        <begin position="22"/>
        <end position="816"/>
    </location>
</feature>
<dbReference type="CDD" id="cd02955">
    <property type="entry name" value="SSP411"/>
    <property type="match status" value="1"/>
</dbReference>
<dbReference type="GO" id="GO:0005975">
    <property type="term" value="P:carbohydrate metabolic process"/>
    <property type="evidence" value="ECO:0007669"/>
    <property type="project" value="InterPro"/>
</dbReference>
<dbReference type="AlphaFoldDB" id="A0A517NJH5"/>
<dbReference type="InterPro" id="IPR012341">
    <property type="entry name" value="6hp_glycosidase-like_sf"/>
</dbReference>
<dbReference type="Pfam" id="PF03190">
    <property type="entry name" value="Thioredox_DsbH"/>
    <property type="match status" value="1"/>
</dbReference>
<dbReference type="Pfam" id="PF11412">
    <property type="entry name" value="DsbD_N"/>
    <property type="match status" value="1"/>
</dbReference>
<dbReference type="KEGG" id="rlc:K227x_57020"/>
<gene>
    <name evidence="4" type="ORF">K227x_57020</name>
</gene>
<dbReference type="SUPFAM" id="SSF48208">
    <property type="entry name" value="Six-hairpin glycosidases"/>
    <property type="match status" value="1"/>
</dbReference>
<protein>
    <submittedName>
        <fullName evidence="4">Disulfide bond corrector protein DsbC</fullName>
    </submittedName>
</protein>
<dbReference type="InterPro" id="IPR028250">
    <property type="entry name" value="DsbDN"/>
</dbReference>
<dbReference type="SUPFAM" id="SSF52833">
    <property type="entry name" value="Thioredoxin-like"/>
    <property type="match status" value="1"/>
</dbReference>
<evidence type="ECO:0000313" key="4">
    <source>
        <dbReference type="EMBL" id="QDT07275.1"/>
    </source>
</evidence>
<dbReference type="Gene3D" id="2.60.40.1250">
    <property type="entry name" value="Thiol:disulfide interchange protein DsbD, N-terminal domain"/>
    <property type="match status" value="1"/>
</dbReference>
<proteinExistence type="predicted"/>
<feature type="domain" description="Spermatogenesis-associated protein 20-like TRX" evidence="2">
    <location>
        <begin position="43"/>
        <end position="198"/>
    </location>
</feature>
<evidence type="ECO:0000259" key="2">
    <source>
        <dbReference type="Pfam" id="PF03190"/>
    </source>
</evidence>
<accession>A0A517NJH5</accession>
<evidence type="ECO:0000256" key="1">
    <source>
        <dbReference type="SAM" id="SignalP"/>
    </source>
</evidence>
<dbReference type="Proteomes" id="UP000318538">
    <property type="component" value="Chromosome"/>
</dbReference>
<keyword evidence="5" id="KW-1185">Reference proteome</keyword>
<dbReference type="Gene3D" id="1.50.10.10">
    <property type="match status" value="1"/>
</dbReference>
<evidence type="ECO:0000259" key="3">
    <source>
        <dbReference type="Pfam" id="PF11412"/>
    </source>
</evidence>
<dbReference type="InterPro" id="IPR004879">
    <property type="entry name" value="Ssp411-like_TRX"/>
</dbReference>
<name>A0A517NJH5_9BACT</name>
<dbReference type="InterPro" id="IPR036249">
    <property type="entry name" value="Thioredoxin-like_sf"/>
</dbReference>
<dbReference type="Gene3D" id="3.40.30.10">
    <property type="entry name" value="Glutaredoxin"/>
    <property type="match status" value="1"/>
</dbReference>
<dbReference type="PANTHER" id="PTHR42899">
    <property type="entry name" value="SPERMATOGENESIS-ASSOCIATED PROTEIN 20"/>
    <property type="match status" value="1"/>
</dbReference>
<dbReference type="InterPro" id="IPR036929">
    <property type="entry name" value="DsbDN_sf"/>
</dbReference>
<feature type="signal peptide" evidence="1">
    <location>
        <begin position="1"/>
        <end position="21"/>
    </location>
</feature>
<feature type="domain" description="Thiol:disulfide interchange protein DsbD N-terminal" evidence="3">
    <location>
        <begin position="673"/>
        <end position="789"/>
    </location>
</feature>
<dbReference type="EMBL" id="CP036525">
    <property type="protein sequence ID" value="QDT07275.1"/>
    <property type="molecule type" value="Genomic_DNA"/>
</dbReference>